<organism evidence="1 2">
    <name type="scientific">Erwinia mallotivora</name>
    <dbReference type="NCBI Taxonomy" id="69222"/>
    <lineage>
        <taxon>Bacteria</taxon>
        <taxon>Pseudomonadati</taxon>
        <taxon>Pseudomonadota</taxon>
        <taxon>Gammaproteobacteria</taxon>
        <taxon>Enterobacterales</taxon>
        <taxon>Erwiniaceae</taxon>
        <taxon>Erwinia</taxon>
    </lineage>
</organism>
<protein>
    <submittedName>
        <fullName evidence="1">Uncharacterized protein</fullName>
    </submittedName>
</protein>
<evidence type="ECO:0000313" key="2">
    <source>
        <dbReference type="Proteomes" id="UP000019918"/>
    </source>
</evidence>
<comment type="caution">
    <text evidence="1">The sequence shown here is derived from an EMBL/GenBank/DDBJ whole genome shotgun (WGS) entry which is preliminary data.</text>
</comment>
<dbReference type="RefSeq" id="WP_034936495.1">
    <property type="nucleotide sequence ID" value="NZ_JFHN01000044.1"/>
</dbReference>
<dbReference type="PATRIC" id="fig|69222.5.peg.1867"/>
<dbReference type="Proteomes" id="UP000019918">
    <property type="component" value="Unassembled WGS sequence"/>
</dbReference>
<keyword evidence="2" id="KW-1185">Reference proteome</keyword>
<reference evidence="1 2" key="1">
    <citation type="submission" date="2014-02" db="EMBL/GenBank/DDBJ databases">
        <title>Draft genome of Erwinia mallotivora strain BT-MARDI, a papaya dieback pathogen.</title>
        <authorList>
            <person name="Redzuan R."/>
            <person name="Abu Bakar N."/>
            <person name="Badrun R."/>
            <person name="Mohd Raih M.F."/>
            <person name="Rozano L."/>
            <person name="Mat Amin N."/>
        </authorList>
    </citation>
    <scope>NUCLEOTIDE SEQUENCE [LARGE SCALE GENOMIC DNA]</scope>
    <source>
        <strain evidence="1 2">BT-MARDI</strain>
    </source>
</reference>
<proteinExistence type="predicted"/>
<dbReference type="AlphaFoldDB" id="A0A014N8V8"/>
<dbReference type="EMBL" id="JFHN01000044">
    <property type="protein sequence ID" value="EXU75818.1"/>
    <property type="molecule type" value="Genomic_DNA"/>
</dbReference>
<evidence type="ECO:0000313" key="1">
    <source>
        <dbReference type="EMBL" id="EXU75818.1"/>
    </source>
</evidence>
<sequence>MKGQDILLLLKLMSLERHEKTLSGNEELRPLPEVWQDWEITEEEELKQKGIIEFSEIGAYRE</sequence>
<accession>A0A014N8V8</accession>
<name>A0A014N8V8_9GAMM</name>
<gene>
    <name evidence="1" type="ORF">BG55_09055</name>
</gene>